<evidence type="ECO:0000259" key="2">
    <source>
        <dbReference type="PROSITE" id="PS50887"/>
    </source>
</evidence>
<accession>A0A1H6I5Z4</accession>
<dbReference type="Gene3D" id="3.30.70.270">
    <property type="match status" value="1"/>
</dbReference>
<feature type="transmembrane region" description="Helical" evidence="1">
    <location>
        <begin position="54"/>
        <end position="74"/>
    </location>
</feature>
<proteinExistence type="predicted"/>
<dbReference type="PANTHER" id="PTHR45138">
    <property type="entry name" value="REGULATORY COMPONENTS OF SENSORY TRANSDUCTION SYSTEM"/>
    <property type="match status" value="1"/>
</dbReference>
<gene>
    <name evidence="3" type="ORF">SAMN05216447_10243</name>
</gene>
<feature type="domain" description="GGDEF" evidence="2">
    <location>
        <begin position="271"/>
        <end position="403"/>
    </location>
</feature>
<dbReference type="InterPro" id="IPR050469">
    <property type="entry name" value="Diguanylate_Cyclase"/>
</dbReference>
<dbReference type="NCBIfam" id="TIGR00254">
    <property type="entry name" value="GGDEF"/>
    <property type="match status" value="1"/>
</dbReference>
<keyword evidence="1" id="KW-1133">Transmembrane helix</keyword>
<keyword evidence="4" id="KW-1185">Reference proteome</keyword>
<reference evidence="3 4" key="1">
    <citation type="submission" date="2016-10" db="EMBL/GenBank/DDBJ databases">
        <authorList>
            <person name="Varghese N."/>
            <person name="Submissions S."/>
        </authorList>
    </citation>
    <scope>NUCLEOTIDE SEQUENCE [LARGE SCALE GENOMIC DNA]</scope>
    <source>
        <strain evidence="3 4">WCP15</strain>
    </source>
</reference>
<feature type="transmembrane region" description="Helical" evidence="1">
    <location>
        <begin position="23"/>
        <end position="42"/>
    </location>
</feature>
<protein>
    <submittedName>
        <fullName evidence="3">Diguanylate cyclase (GGDEF) domain-containing protein</fullName>
    </submittedName>
</protein>
<organism evidence="3 4">
    <name type="scientific">Parafannyhessea umbonata</name>
    <dbReference type="NCBI Taxonomy" id="604330"/>
    <lineage>
        <taxon>Bacteria</taxon>
        <taxon>Bacillati</taxon>
        <taxon>Actinomycetota</taxon>
        <taxon>Coriobacteriia</taxon>
        <taxon>Coriobacteriales</taxon>
        <taxon>Atopobiaceae</taxon>
        <taxon>Parafannyhessea</taxon>
    </lineage>
</organism>
<dbReference type="InterPro" id="IPR029787">
    <property type="entry name" value="Nucleotide_cyclase"/>
</dbReference>
<feature type="transmembrane region" description="Helical" evidence="1">
    <location>
        <begin position="129"/>
        <end position="149"/>
    </location>
</feature>
<dbReference type="PANTHER" id="PTHR45138:SF9">
    <property type="entry name" value="DIGUANYLATE CYCLASE DGCM-RELATED"/>
    <property type="match status" value="1"/>
</dbReference>
<dbReference type="Pfam" id="PF00990">
    <property type="entry name" value="GGDEF"/>
    <property type="match status" value="1"/>
</dbReference>
<dbReference type="InterPro" id="IPR043128">
    <property type="entry name" value="Rev_trsase/Diguanyl_cyclase"/>
</dbReference>
<dbReference type="SMART" id="SM00267">
    <property type="entry name" value="GGDEF"/>
    <property type="match status" value="1"/>
</dbReference>
<dbReference type="PROSITE" id="PS50887">
    <property type="entry name" value="GGDEF"/>
    <property type="match status" value="1"/>
</dbReference>
<keyword evidence="1" id="KW-0812">Transmembrane</keyword>
<dbReference type="InterPro" id="IPR000160">
    <property type="entry name" value="GGDEF_dom"/>
</dbReference>
<feature type="transmembrane region" description="Helical" evidence="1">
    <location>
        <begin position="161"/>
        <end position="184"/>
    </location>
</feature>
<evidence type="ECO:0000256" key="1">
    <source>
        <dbReference type="SAM" id="Phobius"/>
    </source>
</evidence>
<comment type="caution">
    <text evidence="3">The sequence shown here is derived from an EMBL/GenBank/DDBJ whole genome shotgun (WGS) entry which is preliminary data.</text>
</comment>
<evidence type="ECO:0000313" key="3">
    <source>
        <dbReference type="EMBL" id="SEH41786.1"/>
    </source>
</evidence>
<keyword evidence="1" id="KW-0472">Membrane</keyword>
<dbReference type="SUPFAM" id="SSF55073">
    <property type="entry name" value="Nucleotide cyclase"/>
    <property type="match status" value="1"/>
</dbReference>
<name>A0A1H6I5Z4_9ACTN</name>
<dbReference type="CDD" id="cd01949">
    <property type="entry name" value="GGDEF"/>
    <property type="match status" value="1"/>
</dbReference>
<dbReference type="Proteomes" id="UP000199135">
    <property type="component" value="Unassembled WGS sequence"/>
</dbReference>
<feature type="transmembrane region" description="Helical" evidence="1">
    <location>
        <begin position="86"/>
        <end position="108"/>
    </location>
</feature>
<sequence>MLLLALYTNAALGEIVTLAYALTYLLTDVTCLALSLALLVRMSSDLGHSPDGEALRCVACAYLSYLVVDFLWFFTGYALVPVPASVAFAVSALSLFLLAYMYYRWLVYVEVMLESRLLQSRAVRIACRLALLSCVVALVDSWWTGAVFYVDEAGLFQHGPYYMLVLAPSLLFVAVSFASILACIARVRSRIRSLRCLNLMLCGLGPLVAGFSLVVAGVSGIGSLGMLWAVVMAFLSRQRADIYLDALTGLNNRSRADDYFESLSLEVSVDNPIHVYICDLNHFKRINDEFGYAAGDKALLSVASALRMVVEDVGGLVARWGGDEFVLIRTGPTAGTVVAESLANDALKAACERDGLDFTLTLCMGSTDVCDSRTSLDEAVARADKVLYDRKMLFRKRSAFSKEGEK</sequence>
<evidence type="ECO:0000313" key="4">
    <source>
        <dbReference type="Proteomes" id="UP000199135"/>
    </source>
</evidence>
<dbReference type="EMBL" id="FNWT01000002">
    <property type="protein sequence ID" value="SEH41786.1"/>
    <property type="molecule type" value="Genomic_DNA"/>
</dbReference>